<proteinExistence type="predicted"/>
<dbReference type="SUPFAM" id="SSF51556">
    <property type="entry name" value="Metallo-dependent hydrolases"/>
    <property type="match status" value="1"/>
</dbReference>
<evidence type="ECO:0000313" key="3">
    <source>
        <dbReference type="EMBL" id="MDA0176685.1"/>
    </source>
</evidence>
<comment type="caution">
    <text evidence="3">The sequence shown here is derived from an EMBL/GenBank/DDBJ whole genome shotgun (WGS) entry which is preliminary data.</text>
</comment>
<protein>
    <submittedName>
        <fullName evidence="3">Dihydroorotase</fullName>
    </submittedName>
</protein>
<gene>
    <name evidence="3" type="ORF">OOZ35_04170</name>
</gene>
<dbReference type="Pfam" id="PF12890">
    <property type="entry name" value="DHOase"/>
    <property type="match status" value="1"/>
</dbReference>
<evidence type="ECO:0000313" key="4">
    <source>
        <dbReference type="Proteomes" id="UP001149142"/>
    </source>
</evidence>
<organism evidence="3 4">
    <name type="scientific">Mesoflavibacter profundi</name>
    <dbReference type="NCBI Taxonomy" id="2708110"/>
    <lineage>
        <taxon>Bacteria</taxon>
        <taxon>Pseudomonadati</taxon>
        <taxon>Bacteroidota</taxon>
        <taxon>Flavobacteriia</taxon>
        <taxon>Flavobacteriales</taxon>
        <taxon>Flavobacteriaceae</taxon>
        <taxon>Mesoflavibacter</taxon>
    </lineage>
</organism>
<dbReference type="InterPro" id="IPR050138">
    <property type="entry name" value="DHOase/Allantoinase_Hydrolase"/>
</dbReference>
<dbReference type="Gene3D" id="3.20.20.140">
    <property type="entry name" value="Metal-dependent hydrolases"/>
    <property type="match status" value="1"/>
</dbReference>
<dbReference type="CDD" id="cd01317">
    <property type="entry name" value="DHOase_IIa"/>
    <property type="match status" value="1"/>
</dbReference>
<dbReference type="RefSeq" id="WP_106688788.1">
    <property type="nucleotide sequence ID" value="NZ_CP061703.1"/>
</dbReference>
<dbReference type="Gene3D" id="2.30.40.10">
    <property type="entry name" value="Urease, subunit C, domain 1"/>
    <property type="match status" value="1"/>
</dbReference>
<dbReference type="PANTHER" id="PTHR43668:SF2">
    <property type="entry name" value="ALLANTOINASE"/>
    <property type="match status" value="1"/>
</dbReference>
<dbReference type="Proteomes" id="UP001149142">
    <property type="component" value="Unassembled WGS sequence"/>
</dbReference>
<evidence type="ECO:0000256" key="1">
    <source>
        <dbReference type="ARBA" id="ARBA00022975"/>
    </source>
</evidence>
<evidence type="ECO:0000259" key="2">
    <source>
        <dbReference type="Pfam" id="PF12890"/>
    </source>
</evidence>
<accession>A0ABT4RXY4</accession>
<dbReference type="InterPro" id="IPR011059">
    <property type="entry name" value="Metal-dep_hydrolase_composite"/>
</dbReference>
<dbReference type="PANTHER" id="PTHR43668">
    <property type="entry name" value="ALLANTOINASE"/>
    <property type="match status" value="1"/>
</dbReference>
<dbReference type="InterPro" id="IPR004722">
    <property type="entry name" value="DHOase"/>
</dbReference>
<reference evidence="3" key="1">
    <citation type="submission" date="2022-11" db="EMBL/GenBank/DDBJ databases">
        <title>Refractory cell wall polysaccharides provide important carbon source for microbial heterotrophs in the hadal ocean.</title>
        <authorList>
            <person name="Zhu X."/>
        </authorList>
    </citation>
    <scope>NUCLEOTIDE SEQUENCE</scope>
    <source>
        <strain evidence="3">MTRN7</strain>
    </source>
</reference>
<sequence>MNILIKSATIIDASSEHHNQTVDVLIEDGTITAIKTSIANTNNYKEIVLENLHLSQGWTDTSVCFGEPGFEDRETIQNGLKTAALSGFTTIALQSNTNPVADTSADISFLVNKSQDNAVNLLPIGALTKLSESIDLAELYDMQNAGAIAFYDYKKPIKNPNLLKIALQYASNFDGLVYSFPLEEKIAGKGIVNEEETSTRLGLKGSPNLAEALQVARDLFILEYTGGKLHIPTISTKESVRLIREAKQKQLKVTCSVAIHNLLLEDCLLEDFDTRFKVNPPLRIKEDIDALIDGLKDGTVDFVTSDHNPQTIEDKKVEFDHATYGTIGLESAFGALNSILNTQETITLLTKGRSLFNLENQSIKVGNAANLSLFNPNIEYTFTKKNIISTSKNSAFLGQHLKGKSYGVYANKKLIIND</sequence>
<dbReference type="EMBL" id="JAPFGC010000002">
    <property type="protein sequence ID" value="MDA0176685.1"/>
    <property type="molecule type" value="Genomic_DNA"/>
</dbReference>
<keyword evidence="1" id="KW-0665">Pyrimidine biosynthesis</keyword>
<dbReference type="InterPro" id="IPR024403">
    <property type="entry name" value="DHOase_cat"/>
</dbReference>
<dbReference type="SUPFAM" id="SSF51338">
    <property type="entry name" value="Composite domain of metallo-dependent hydrolases"/>
    <property type="match status" value="1"/>
</dbReference>
<name>A0ABT4RXY4_9FLAO</name>
<dbReference type="InterPro" id="IPR032466">
    <property type="entry name" value="Metal_Hydrolase"/>
</dbReference>
<keyword evidence="4" id="KW-1185">Reference proteome</keyword>
<feature type="domain" description="Dihydroorotase catalytic" evidence="2">
    <location>
        <begin position="57"/>
        <end position="239"/>
    </location>
</feature>